<evidence type="ECO:0000313" key="5">
    <source>
        <dbReference type="Proteomes" id="UP000271098"/>
    </source>
</evidence>
<accession>A0A183DN31</accession>
<evidence type="ECO:0000256" key="2">
    <source>
        <dbReference type="ARBA" id="ARBA00023163"/>
    </source>
</evidence>
<dbReference type="OrthoDB" id="6355676at2759"/>
<keyword evidence="3" id="KW-0675">Receptor</keyword>
<proteinExistence type="predicted"/>
<keyword evidence="5" id="KW-1185">Reference proteome</keyword>
<evidence type="ECO:0000313" key="6">
    <source>
        <dbReference type="WBParaSite" id="GPUH_0001013501-mRNA-1"/>
    </source>
</evidence>
<evidence type="ECO:0000256" key="1">
    <source>
        <dbReference type="ARBA" id="ARBA00023015"/>
    </source>
</evidence>
<keyword evidence="1" id="KW-0805">Transcription regulation</keyword>
<protein>
    <submittedName>
        <fullName evidence="6">Circadian clock protein KaiA</fullName>
    </submittedName>
</protein>
<dbReference type="Gene3D" id="1.10.565.10">
    <property type="entry name" value="Retinoid X Receptor"/>
    <property type="match status" value="1"/>
</dbReference>
<dbReference type="WBParaSite" id="GPUH_0001013501-mRNA-1">
    <property type="protein sequence ID" value="GPUH_0001013501-mRNA-1"/>
    <property type="gene ID" value="GPUH_0001013501"/>
</dbReference>
<evidence type="ECO:0000256" key="3">
    <source>
        <dbReference type="ARBA" id="ARBA00023170"/>
    </source>
</evidence>
<dbReference type="AlphaFoldDB" id="A0A183DN31"/>
<dbReference type="Proteomes" id="UP000271098">
    <property type="component" value="Unassembled WGS sequence"/>
</dbReference>
<gene>
    <name evidence="4" type="ORF">GPUH_LOCUS10122</name>
</gene>
<reference evidence="6" key="1">
    <citation type="submission" date="2016-06" db="UniProtKB">
        <authorList>
            <consortium name="WormBaseParasite"/>
        </authorList>
    </citation>
    <scope>IDENTIFICATION</scope>
</reference>
<keyword evidence="2" id="KW-0804">Transcription</keyword>
<name>A0A183DN31_9BILA</name>
<dbReference type="SUPFAM" id="SSF48508">
    <property type="entry name" value="Nuclear receptor ligand-binding domain"/>
    <property type="match status" value="1"/>
</dbReference>
<dbReference type="EMBL" id="UYRT01077856">
    <property type="protein sequence ID" value="VDN17015.1"/>
    <property type="molecule type" value="Genomic_DNA"/>
</dbReference>
<reference evidence="4 5" key="2">
    <citation type="submission" date="2018-11" db="EMBL/GenBank/DDBJ databases">
        <authorList>
            <consortium name="Pathogen Informatics"/>
        </authorList>
    </citation>
    <scope>NUCLEOTIDE SEQUENCE [LARGE SCALE GENOMIC DNA]</scope>
</reference>
<dbReference type="InterPro" id="IPR035500">
    <property type="entry name" value="NHR-like_dom_sf"/>
</dbReference>
<organism evidence="6">
    <name type="scientific">Gongylonema pulchrum</name>
    <dbReference type="NCBI Taxonomy" id="637853"/>
    <lineage>
        <taxon>Eukaryota</taxon>
        <taxon>Metazoa</taxon>
        <taxon>Ecdysozoa</taxon>
        <taxon>Nematoda</taxon>
        <taxon>Chromadorea</taxon>
        <taxon>Rhabditida</taxon>
        <taxon>Spirurina</taxon>
        <taxon>Spiruromorpha</taxon>
        <taxon>Spiruroidea</taxon>
        <taxon>Gongylonematidae</taxon>
        <taxon>Gongylonema</taxon>
    </lineage>
</organism>
<evidence type="ECO:0000313" key="4">
    <source>
        <dbReference type="EMBL" id="VDN17015.1"/>
    </source>
</evidence>
<sequence>MLEFINPLVLLYRYLVNLYTPPEAEQAYRALLQKLEELTHLSQGLLRIYHGLNASEMDPLLHELFDLT</sequence>